<feature type="transmembrane region" description="Helical" evidence="10">
    <location>
        <begin position="129"/>
        <end position="153"/>
    </location>
</feature>
<dbReference type="GO" id="GO:0005789">
    <property type="term" value="C:endoplasmic reticulum membrane"/>
    <property type="evidence" value="ECO:0007669"/>
    <property type="project" value="UniProtKB-SubCell"/>
</dbReference>
<evidence type="ECO:0000256" key="4">
    <source>
        <dbReference type="ARBA" id="ARBA00022603"/>
    </source>
</evidence>
<gene>
    <name evidence="11" type="ORF">TVY486_0906110</name>
</gene>
<dbReference type="GO" id="GO:0004671">
    <property type="term" value="F:protein C-terminal S-isoprenylcysteine carboxyl O-methyltransferase activity"/>
    <property type="evidence" value="ECO:0007669"/>
    <property type="project" value="UniProtKB-EC"/>
</dbReference>
<dbReference type="OMA" id="IKREEAY"/>
<dbReference type="Pfam" id="PF04140">
    <property type="entry name" value="ICMT"/>
    <property type="match status" value="1"/>
</dbReference>
<keyword evidence="6 10" id="KW-0949">S-adenosyl-L-methionine</keyword>
<evidence type="ECO:0000256" key="7">
    <source>
        <dbReference type="ARBA" id="ARBA00022692"/>
    </source>
</evidence>
<evidence type="ECO:0000256" key="3">
    <source>
        <dbReference type="ARBA" id="ARBA00012151"/>
    </source>
</evidence>
<comment type="similarity">
    <text evidence="2 10">Belongs to the class VI-like SAM-binding methyltransferase superfamily. Isoprenylcysteine carboxyl methyltransferase family.</text>
</comment>
<comment type="catalytic activity">
    <reaction evidence="10">
        <text>[protein]-C-terminal S-[(2E,6E)-farnesyl]-L-cysteine + S-adenosyl-L-methionine = [protein]-C-terminal S-[(2E,6E)-farnesyl]-L-cysteine methyl ester + S-adenosyl-L-homocysteine</text>
        <dbReference type="Rhea" id="RHEA:21672"/>
        <dbReference type="Rhea" id="RHEA-COMP:12125"/>
        <dbReference type="Rhea" id="RHEA-COMP:12126"/>
        <dbReference type="ChEBI" id="CHEBI:57856"/>
        <dbReference type="ChEBI" id="CHEBI:59789"/>
        <dbReference type="ChEBI" id="CHEBI:90510"/>
        <dbReference type="ChEBI" id="CHEBI:90511"/>
        <dbReference type="EC" id="2.1.1.100"/>
    </reaction>
</comment>
<dbReference type="EC" id="2.1.1.100" evidence="3 10"/>
<comment type="subcellular location">
    <subcellularLocation>
        <location evidence="10">Endoplasmic reticulum membrane</location>
        <topology evidence="10">Multi-pass membrane protein</topology>
    </subcellularLocation>
    <subcellularLocation>
        <location evidence="1">Membrane</location>
        <topology evidence="1">Multi-pass membrane protein</topology>
    </subcellularLocation>
</comment>
<evidence type="ECO:0000256" key="1">
    <source>
        <dbReference type="ARBA" id="ARBA00004141"/>
    </source>
</evidence>
<dbReference type="EMBL" id="HE573025">
    <property type="protein sequence ID" value="CCC50790.1"/>
    <property type="molecule type" value="Genomic_DNA"/>
</dbReference>
<accession>G0U3D4</accession>
<evidence type="ECO:0000256" key="5">
    <source>
        <dbReference type="ARBA" id="ARBA00022679"/>
    </source>
</evidence>
<dbReference type="PANTHER" id="PTHR12714:SF9">
    <property type="entry name" value="PROTEIN-S-ISOPRENYLCYSTEINE O-METHYLTRANSFERASE"/>
    <property type="match status" value="1"/>
</dbReference>
<evidence type="ECO:0000256" key="8">
    <source>
        <dbReference type="ARBA" id="ARBA00022989"/>
    </source>
</evidence>
<sequence>MAENGNGRRKPVDVFTLARRNLVLEIVLTAFFLGVCFALGVALIVHSIWISKSVEEYAAGVYIVSSMVLFHLSEFIVAAVCGRGDTHPSAFMLFHSWEYTAAMVAAWLEFAVEALFIPENWKLSENSQFYFLFRLNSTTASVAGILTVLFYMVRVCAMLQCGTNFSLVIETERRDCHVLVDSGIYGVLRHPAYFGFFWKSVASQVVLANPICLVVHSLMLLKFFKERIAYEEYLLMREDFFGERYKAYKERTWVGIPFVS</sequence>
<keyword evidence="5 11" id="KW-0808">Transferase</keyword>
<evidence type="ECO:0000313" key="11">
    <source>
        <dbReference type="EMBL" id="CCC50790.1"/>
    </source>
</evidence>
<evidence type="ECO:0000256" key="6">
    <source>
        <dbReference type="ARBA" id="ARBA00022691"/>
    </source>
</evidence>
<keyword evidence="10" id="KW-0256">Endoplasmic reticulum</keyword>
<feature type="transmembrane region" description="Helical" evidence="10">
    <location>
        <begin position="57"/>
        <end position="79"/>
    </location>
</feature>
<reference evidence="11" key="1">
    <citation type="journal article" date="2012" name="Proc. Natl. Acad. Sci. U.S.A.">
        <title>Antigenic diversity is generated by distinct evolutionary mechanisms in African trypanosome species.</title>
        <authorList>
            <person name="Jackson A.P."/>
            <person name="Berry A."/>
            <person name="Aslett M."/>
            <person name="Allison H.C."/>
            <person name="Burton P."/>
            <person name="Vavrova-Anderson J."/>
            <person name="Brown R."/>
            <person name="Browne H."/>
            <person name="Corton N."/>
            <person name="Hauser H."/>
            <person name="Gamble J."/>
            <person name="Gilderthorp R."/>
            <person name="Marcello L."/>
            <person name="McQuillan J."/>
            <person name="Otto T.D."/>
            <person name="Quail M.A."/>
            <person name="Sanders M.J."/>
            <person name="van Tonder A."/>
            <person name="Ginger M.L."/>
            <person name="Field M.C."/>
            <person name="Barry J.D."/>
            <person name="Hertz-Fowler C."/>
            <person name="Berriman M."/>
        </authorList>
    </citation>
    <scope>NUCLEOTIDE SEQUENCE</scope>
    <source>
        <strain evidence="11">Y486</strain>
    </source>
</reference>
<proteinExistence type="inferred from homology"/>
<evidence type="ECO:0000256" key="9">
    <source>
        <dbReference type="ARBA" id="ARBA00023136"/>
    </source>
</evidence>
<dbReference type="PANTHER" id="PTHR12714">
    <property type="entry name" value="PROTEIN-S ISOPRENYLCYSTEINE O-METHYLTRANSFERASE"/>
    <property type="match status" value="1"/>
</dbReference>
<dbReference type="InterPro" id="IPR025770">
    <property type="entry name" value="PPMT_MeTrfase"/>
</dbReference>
<feature type="transmembrane region" description="Helical" evidence="10">
    <location>
        <begin position="99"/>
        <end position="117"/>
    </location>
</feature>
<dbReference type="GO" id="GO:0032259">
    <property type="term" value="P:methylation"/>
    <property type="evidence" value="ECO:0007669"/>
    <property type="project" value="UniProtKB-KW"/>
</dbReference>
<organism evidence="11">
    <name type="scientific">Trypanosoma vivax (strain Y486)</name>
    <dbReference type="NCBI Taxonomy" id="1055687"/>
    <lineage>
        <taxon>Eukaryota</taxon>
        <taxon>Discoba</taxon>
        <taxon>Euglenozoa</taxon>
        <taxon>Kinetoplastea</taxon>
        <taxon>Metakinetoplastina</taxon>
        <taxon>Trypanosomatida</taxon>
        <taxon>Trypanosomatidae</taxon>
        <taxon>Trypanosoma</taxon>
        <taxon>Duttonella</taxon>
    </lineage>
</organism>
<dbReference type="InterPro" id="IPR007269">
    <property type="entry name" value="ICMT_MeTrfase"/>
</dbReference>
<name>G0U3D4_TRYVY</name>
<keyword evidence="7 10" id="KW-0812">Transmembrane</keyword>
<protein>
    <recommendedName>
        <fullName evidence="3 10">Protein-S-isoprenylcysteine O-methyltransferase</fullName>
        <ecNumber evidence="3 10">2.1.1.100</ecNumber>
    </recommendedName>
</protein>
<dbReference type="PROSITE" id="PS51564">
    <property type="entry name" value="SAM_ICMT"/>
    <property type="match status" value="1"/>
</dbReference>
<keyword evidence="8 10" id="KW-1133">Transmembrane helix</keyword>
<dbReference type="VEuPathDB" id="TriTrypDB:TvY486_0906110"/>
<keyword evidence="9 10" id="KW-0472">Membrane</keyword>
<evidence type="ECO:0000256" key="10">
    <source>
        <dbReference type="RuleBase" id="RU362022"/>
    </source>
</evidence>
<feature type="transmembrane region" description="Helical" evidence="10">
    <location>
        <begin position="22"/>
        <end position="45"/>
    </location>
</feature>
<keyword evidence="4 10" id="KW-0489">Methyltransferase</keyword>
<evidence type="ECO:0000256" key="2">
    <source>
        <dbReference type="ARBA" id="ARBA00009140"/>
    </source>
</evidence>
<dbReference type="Gene3D" id="1.20.120.1630">
    <property type="match status" value="1"/>
</dbReference>
<dbReference type="AlphaFoldDB" id="G0U3D4"/>